<name>A0A563W1X6_9CYAN</name>
<dbReference type="EMBL" id="CAACVJ010000594">
    <property type="protein sequence ID" value="VEP17670.1"/>
    <property type="molecule type" value="Genomic_DNA"/>
</dbReference>
<sequence>MDTTINPSEMEKNESEDTLSNLQPYLDLLSGTVNVGFDVLKEWMRRTKENRWLSQMLWWGFFKSLCLTTYC</sequence>
<reference evidence="1 2" key="1">
    <citation type="submission" date="2019-01" db="EMBL/GenBank/DDBJ databases">
        <authorList>
            <person name="Brito A."/>
        </authorList>
    </citation>
    <scope>NUCLEOTIDE SEQUENCE [LARGE SCALE GENOMIC DNA]</scope>
    <source>
        <strain evidence="1">1</strain>
    </source>
</reference>
<accession>A0A563W1X6</accession>
<dbReference type="Proteomes" id="UP000320055">
    <property type="component" value="Unassembled WGS sequence"/>
</dbReference>
<gene>
    <name evidence="1" type="ORF">H1P_6330004</name>
</gene>
<proteinExistence type="predicted"/>
<protein>
    <submittedName>
        <fullName evidence="1">Uncharacterized protein</fullName>
    </submittedName>
</protein>
<evidence type="ECO:0000313" key="1">
    <source>
        <dbReference type="EMBL" id="VEP17670.1"/>
    </source>
</evidence>
<dbReference type="AlphaFoldDB" id="A0A563W1X6"/>
<keyword evidence="2" id="KW-1185">Reference proteome</keyword>
<evidence type="ECO:0000313" key="2">
    <source>
        <dbReference type="Proteomes" id="UP000320055"/>
    </source>
</evidence>
<organism evidence="1 2">
    <name type="scientific">Hyella patelloides LEGE 07179</name>
    <dbReference type="NCBI Taxonomy" id="945734"/>
    <lineage>
        <taxon>Bacteria</taxon>
        <taxon>Bacillati</taxon>
        <taxon>Cyanobacteriota</taxon>
        <taxon>Cyanophyceae</taxon>
        <taxon>Pleurocapsales</taxon>
        <taxon>Hyellaceae</taxon>
        <taxon>Hyella</taxon>
    </lineage>
</organism>